<evidence type="ECO:0000313" key="1">
    <source>
        <dbReference type="EMBL" id="MFB9133500.1"/>
    </source>
</evidence>
<dbReference type="EMBL" id="JBHMEP010000001">
    <property type="protein sequence ID" value="MFB9133500.1"/>
    <property type="molecule type" value="Genomic_DNA"/>
</dbReference>
<proteinExistence type="predicted"/>
<comment type="caution">
    <text evidence="1">The sequence shown here is derived from an EMBL/GenBank/DDBJ whole genome shotgun (WGS) entry which is preliminary data.</text>
</comment>
<reference evidence="1 2" key="1">
    <citation type="submission" date="2024-09" db="EMBL/GenBank/DDBJ databases">
        <authorList>
            <person name="Sun Q."/>
            <person name="Mori K."/>
        </authorList>
    </citation>
    <scope>NUCLEOTIDE SEQUENCE [LARGE SCALE GENOMIC DNA]</scope>
    <source>
        <strain evidence="1 2">CECT 8064</strain>
    </source>
</reference>
<sequence length="109" mass="12259">MKNLSVEQCQQDLNALDAADQLTASVEREIERFKNLDMKDIIGKATKMLMTGNLSLEALGLPANFFEQIETLSKINNVTRKKYRAHVQANINELAVIEDAEYSEVTANE</sequence>
<gene>
    <name evidence="1" type="ORF">ACFFUV_00770</name>
</gene>
<protein>
    <submittedName>
        <fullName evidence="1">Uncharacterized protein</fullName>
    </submittedName>
</protein>
<evidence type="ECO:0000313" key="2">
    <source>
        <dbReference type="Proteomes" id="UP001589645"/>
    </source>
</evidence>
<organism evidence="1 2">
    <name type="scientific">Vibrio olivae</name>
    <dbReference type="NCBI Taxonomy" id="1243002"/>
    <lineage>
        <taxon>Bacteria</taxon>
        <taxon>Pseudomonadati</taxon>
        <taxon>Pseudomonadota</taxon>
        <taxon>Gammaproteobacteria</taxon>
        <taxon>Vibrionales</taxon>
        <taxon>Vibrionaceae</taxon>
        <taxon>Vibrio</taxon>
    </lineage>
</organism>
<dbReference type="Proteomes" id="UP001589645">
    <property type="component" value="Unassembled WGS sequence"/>
</dbReference>
<dbReference type="RefSeq" id="WP_390189020.1">
    <property type="nucleotide sequence ID" value="NZ_JBHMEP010000001.1"/>
</dbReference>
<keyword evidence="2" id="KW-1185">Reference proteome</keyword>
<accession>A0ABV5HH04</accession>
<name>A0ABV5HH04_9VIBR</name>